<evidence type="ECO:0000256" key="3">
    <source>
        <dbReference type="ARBA" id="ARBA00022859"/>
    </source>
</evidence>
<dbReference type="FunFam" id="3.40.80.10:FF:000001">
    <property type="entry name" value="Peptidoglycan recognition protein 1"/>
    <property type="match status" value="1"/>
</dbReference>
<feature type="domain" description="N-acetylmuramoyl-L-alanine amidase" evidence="4">
    <location>
        <begin position="75"/>
        <end position="211"/>
    </location>
</feature>
<dbReference type="PANTHER" id="PTHR11022:SF41">
    <property type="entry name" value="PEPTIDOGLYCAN-RECOGNITION PROTEIN LC-RELATED"/>
    <property type="match status" value="1"/>
</dbReference>
<reference evidence="6" key="1">
    <citation type="submission" date="2020-08" db="EMBL/GenBank/DDBJ databases">
        <title>Multicomponent nature underlies the extraordinary mechanical properties of spider dragline silk.</title>
        <authorList>
            <person name="Kono N."/>
            <person name="Nakamura H."/>
            <person name="Mori M."/>
            <person name="Yoshida Y."/>
            <person name="Ohtoshi R."/>
            <person name="Malay A.D."/>
            <person name="Moran D.A.P."/>
            <person name="Tomita M."/>
            <person name="Numata K."/>
            <person name="Arakawa K."/>
        </authorList>
    </citation>
    <scope>NUCLEOTIDE SEQUENCE</scope>
</reference>
<comment type="similarity">
    <text evidence="1">Belongs to the N-acetylmuramoyl-L-alanine amidase 2 family.</text>
</comment>
<dbReference type="Pfam" id="PF01510">
    <property type="entry name" value="Amidase_2"/>
    <property type="match status" value="1"/>
</dbReference>
<dbReference type="Proteomes" id="UP000887013">
    <property type="component" value="Unassembled WGS sequence"/>
</dbReference>
<dbReference type="GO" id="GO:0008745">
    <property type="term" value="F:N-acetylmuramoyl-L-alanine amidase activity"/>
    <property type="evidence" value="ECO:0007669"/>
    <property type="project" value="InterPro"/>
</dbReference>
<dbReference type="OrthoDB" id="10001926at2759"/>
<evidence type="ECO:0000256" key="2">
    <source>
        <dbReference type="ARBA" id="ARBA00022588"/>
    </source>
</evidence>
<comment type="caution">
    <text evidence="6">The sequence shown here is derived from an EMBL/GenBank/DDBJ whole genome shotgun (WGS) entry which is preliminary data.</text>
</comment>
<evidence type="ECO:0000256" key="1">
    <source>
        <dbReference type="ARBA" id="ARBA00007553"/>
    </source>
</evidence>
<dbReference type="InterPro" id="IPR006619">
    <property type="entry name" value="PGRP_domain_met/bac"/>
</dbReference>
<name>A0A8X6PBV0_NEPPI</name>
<evidence type="ECO:0000259" key="4">
    <source>
        <dbReference type="SMART" id="SM00644"/>
    </source>
</evidence>
<dbReference type="GO" id="GO:0009253">
    <property type="term" value="P:peptidoglycan catabolic process"/>
    <property type="evidence" value="ECO:0007669"/>
    <property type="project" value="InterPro"/>
</dbReference>
<dbReference type="GO" id="GO:0045087">
    <property type="term" value="P:innate immune response"/>
    <property type="evidence" value="ECO:0007669"/>
    <property type="project" value="UniProtKB-KW"/>
</dbReference>
<dbReference type="PANTHER" id="PTHR11022">
    <property type="entry name" value="PEPTIDOGLYCAN RECOGNITION PROTEIN"/>
    <property type="match status" value="1"/>
</dbReference>
<keyword evidence="7" id="KW-1185">Reference proteome</keyword>
<dbReference type="CDD" id="cd06583">
    <property type="entry name" value="PGRP"/>
    <property type="match status" value="1"/>
</dbReference>
<dbReference type="InterPro" id="IPR036505">
    <property type="entry name" value="Amidase/PGRP_sf"/>
</dbReference>
<dbReference type="InterPro" id="IPR015510">
    <property type="entry name" value="PGRP"/>
</dbReference>
<dbReference type="SMART" id="SM00644">
    <property type="entry name" value="Ami_2"/>
    <property type="match status" value="1"/>
</dbReference>
<proteinExistence type="inferred from homology"/>
<evidence type="ECO:0000313" key="6">
    <source>
        <dbReference type="EMBL" id="GFT61849.1"/>
    </source>
</evidence>
<dbReference type="InterPro" id="IPR002502">
    <property type="entry name" value="Amidase_domain"/>
</dbReference>
<feature type="domain" description="Peptidoglycan recognition protein family" evidence="5">
    <location>
        <begin position="63"/>
        <end position="205"/>
    </location>
</feature>
<dbReference type="SMART" id="SM00701">
    <property type="entry name" value="PGRP"/>
    <property type="match status" value="1"/>
</dbReference>
<dbReference type="GO" id="GO:0008270">
    <property type="term" value="F:zinc ion binding"/>
    <property type="evidence" value="ECO:0007669"/>
    <property type="project" value="InterPro"/>
</dbReference>
<dbReference type="Gene3D" id="3.40.80.10">
    <property type="entry name" value="Peptidoglycan recognition protein-like"/>
    <property type="match status" value="1"/>
</dbReference>
<accession>A0A8X6PBV0</accession>
<keyword evidence="2" id="KW-0399">Innate immunity</keyword>
<keyword evidence="3" id="KW-0391">Immunity</keyword>
<evidence type="ECO:0000259" key="5">
    <source>
        <dbReference type="SMART" id="SM00701"/>
    </source>
</evidence>
<organism evidence="6 7">
    <name type="scientific">Nephila pilipes</name>
    <name type="common">Giant wood spider</name>
    <name type="synonym">Nephila maculata</name>
    <dbReference type="NCBI Taxonomy" id="299642"/>
    <lineage>
        <taxon>Eukaryota</taxon>
        <taxon>Metazoa</taxon>
        <taxon>Ecdysozoa</taxon>
        <taxon>Arthropoda</taxon>
        <taxon>Chelicerata</taxon>
        <taxon>Arachnida</taxon>
        <taxon>Araneae</taxon>
        <taxon>Araneomorphae</taxon>
        <taxon>Entelegynae</taxon>
        <taxon>Araneoidea</taxon>
        <taxon>Nephilidae</taxon>
        <taxon>Nephila</taxon>
    </lineage>
</organism>
<gene>
    <name evidence="6" type="primary">Pglyrp1</name>
    <name evidence="6" type="ORF">NPIL_194751</name>
</gene>
<dbReference type="SUPFAM" id="SSF55846">
    <property type="entry name" value="N-acetylmuramoyl-L-alanine amidase-like"/>
    <property type="match status" value="1"/>
</dbReference>
<dbReference type="AlphaFoldDB" id="A0A8X6PBV0"/>
<protein>
    <submittedName>
        <fullName evidence="6">Peptidoglycan recognition protein 1</fullName>
    </submittedName>
</protein>
<evidence type="ECO:0000313" key="7">
    <source>
        <dbReference type="Proteomes" id="UP000887013"/>
    </source>
</evidence>
<sequence>MSQTLEKTLKFPSFVLYLCSKCDSHVSFRCYRACKMWFSASLLCVLLQSVVSLKDDSAPCDGIEIVSRKEWRARAPVRFKELKLPLNHVIIQHTTSYPCKTKPQCIRNIQFIQDYHLDYKGWGDIAYNFLIGGDGRVYEGVGWRIVGSHSINFNTLSLGIAFIGDYSNVVPSQKMLNATLDLIECGVQEGYLRPRPEIHGHRDVACTDSPGNKLYAIIRQWDNYKGGRLTSYDCSGF</sequence>
<dbReference type="EMBL" id="BMAW01114463">
    <property type="protein sequence ID" value="GFT61849.1"/>
    <property type="molecule type" value="Genomic_DNA"/>
</dbReference>